<organism evidence="1">
    <name type="scientific">uncultured Thermomicrobiales bacterium</name>
    <dbReference type="NCBI Taxonomy" id="1645740"/>
    <lineage>
        <taxon>Bacteria</taxon>
        <taxon>Pseudomonadati</taxon>
        <taxon>Thermomicrobiota</taxon>
        <taxon>Thermomicrobia</taxon>
        <taxon>Thermomicrobiales</taxon>
        <taxon>environmental samples</taxon>
    </lineage>
</organism>
<sequence>MVTGLLTILMIVGPEEQPVTHKVPASGFTDRGARTWMASSRRCR</sequence>
<proteinExistence type="predicted"/>
<name>A0A6J4UMS3_9BACT</name>
<dbReference type="EMBL" id="CADCWL010000041">
    <property type="protein sequence ID" value="CAA9553567.1"/>
    <property type="molecule type" value="Genomic_DNA"/>
</dbReference>
<protein>
    <submittedName>
        <fullName evidence="1">Uncharacterized protein</fullName>
    </submittedName>
</protein>
<evidence type="ECO:0000313" key="1">
    <source>
        <dbReference type="EMBL" id="CAA9553567.1"/>
    </source>
</evidence>
<reference evidence="1" key="1">
    <citation type="submission" date="2020-02" db="EMBL/GenBank/DDBJ databases">
        <authorList>
            <person name="Meier V. D."/>
        </authorList>
    </citation>
    <scope>NUCLEOTIDE SEQUENCE</scope>
    <source>
        <strain evidence="1">AVDCRST_MAG19</strain>
    </source>
</reference>
<dbReference type="AlphaFoldDB" id="A0A6J4UMS3"/>
<gene>
    <name evidence="1" type="ORF">AVDCRST_MAG19-1027</name>
</gene>
<accession>A0A6J4UMS3</accession>